<dbReference type="SUPFAM" id="SSF53300">
    <property type="entry name" value="vWA-like"/>
    <property type="match status" value="1"/>
</dbReference>
<protein>
    <submittedName>
        <fullName evidence="3">VWA domain-containing protein</fullName>
    </submittedName>
</protein>
<feature type="domain" description="VWFA" evidence="2">
    <location>
        <begin position="7"/>
        <end position="212"/>
    </location>
</feature>
<evidence type="ECO:0000256" key="1">
    <source>
        <dbReference type="SAM" id="MobiDB-lite"/>
    </source>
</evidence>
<dbReference type="RefSeq" id="WP_200278299.1">
    <property type="nucleotide sequence ID" value="NZ_JAENII010000004.1"/>
</dbReference>
<feature type="compositionally biased region" description="Basic and acidic residues" evidence="1">
    <location>
        <begin position="194"/>
        <end position="210"/>
    </location>
</feature>
<evidence type="ECO:0000259" key="2">
    <source>
        <dbReference type="PROSITE" id="PS50234"/>
    </source>
</evidence>
<dbReference type="AlphaFoldDB" id="A0A934REF7"/>
<dbReference type="Proteomes" id="UP000658278">
    <property type="component" value="Unassembled WGS sequence"/>
</dbReference>
<reference evidence="3" key="1">
    <citation type="submission" date="2021-01" db="EMBL/GenBank/DDBJ databases">
        <title>Modified the classification status of verrucomicrobia.</title>
        <authorList>
            <person name="Feng X."/>
        </authorList>
    </citation>
    <scope>NUCLEOTIDE SEQUENCE</scope>
    <source>
        <strain evidence="3">KCTC 22201</strain>
    </source>
</reference>
<keyword evidence="4" id="KW-1185">Reference proteome</keyword>
<dbReference type="InterPro" id="IPR002035">
    <property type="entry name" value="VWF_A"/>
</dbReference>
<sequence>MNPQLTEIAYVLDRSGSMVAMTEAAIVGFNEFLSDQLDTPGDANLSLVLFDNEFLVPYERAPLQDVRKLDTQTYVPRGGTSLLDAIGLTIDRLGEKLAAEPEERRPGKVIVAIFTDGYENSSCRYSREQINKMITHQRETYQWEFIFLAANEDAIATAASMGIAREMSSSIDHSAKGLRTSYRSSSRKIRALREYTRSAKDSEDLHKPMEDITGEEEERD</sequence>
<evidence type="ECO:0000313" key="4">
    <source>
        <dbReference type="Proteomes" id="UP000658278"/>
    </source>
</evidence>
<accession>A0A934REF7</accession>
<evidence type="ECO:0000313" key="3">
    <source>
        <dbReference type="EMBL" id="MBK1826905.1"/>
    </source>
</evidence>
<dbReference type="CDD" id="cd00198">
    <property type="entry name" value="vWFA"/>
    <property type="match status" value="1"/>
</dbReference>
<name>A0A934REF7_9BACT</name>
<dbReference type="PROSITE" id="PS50234">
    <property type="entry name" value="VWFA"/>
    <property type="match status" value="1"/>
</dbReference>
<proteinExistence type="predicted"/>
<dbReference type="EMBL" id="JAENII010000004">
    <property type="protein sequence ID" value="MBK1826905.1"/>
    <property type="molecule type" value="Genomic_DNA"/>
</dbReference>
<gene>
    <name evidence="3" type="ORF">JIN81_07735</name>
</gene>
<organism evidence="3 4">
    <name type="scientific">Haloferula rosea</name>
    <dbReference type="NCBI Taxonomy" id="490093"/>
    <lineage>
        <taxon>Bacteria</taxon>
        <taxon>Pseudomonadati</taxon>
        <taxon>Verrucomicrobiota</taxon>
        <taxon>Verrucomicrobiia</taxon>
        <taxon>Verrucomicrobiales</taxon>
        <taxon>Verrucomicrobiaceae</taxon>
        <taxon>Haloferula</taxon>
    </lineage>
</organism>
<dbReference type="Gene3D" id="3.40.50.410">
    <property type="entry name" value="von Willebrand factor, type A domain"/>
    <property type="match status" value="1"/>
</dbReference>
<dbReference type="InterPro" id="IPR036465">
    <property type="entry name" value="vWFA_dom_sf"/>
</dbReference>
<comment type="caution">
    <text evidence="3">The sequence shown here is derived from an EMBL/GenBank/DDBJ whole genome shotgun (WGS) entry which is preliminary data.</text>
</comment>
<feature type="region of interest" description="Disordered" evidence="1">
    <location>
        <begin position="194"/>
        <end position="220"/>
    </location>
</feature>